<reference evidence="2" key="1">
    <citation type="journal article" date="2020" name="Nature">
        <title>Giant virus diversity and host interactions through global metagenomics.</title>
        <authorList>
            <person name="Schulz F."/>
            <person name="Roux S."/>
            <person name="Paez-Espino D."/>
            <person name="Jungbluth S."/>
            <person name="Walsh D.A."/>
            <person name="Denef V.J."/>
            <person name="McMahon K.D."/>
            <person name="Konstantinidis K.T."/>
            <person name="Eloe-Fadrosh E.A."/>
            <person name="Kyrpides N.C."/>
            <person name="Woyke T."/>
        </authorList>
    </citation>
    <scope>NUCLEOTIDE SEQUENCE</scope>
    <source>
        <strain evidence="2">GVMAG-M-3300023184-167</strain>
    </source>
</reference>
<keyword evidence="1" id="KW-1133">Transmembrane helix</keyword>
<accession>A0A6C0HS63</accession>
<evidence type="ECO:0000256" key="1">
    <source>
        <dbReference type="SAM" id="Phobius"/>
    </source>
</evidence>
<feature type="transmembrane region" description="Helical" evidence="1">
    <location>
        <begin position="75"/>
        <end position="96"/>
    </location>
</feature>
<evidence type="ECO:0000313" key="2">
    <source>
        <dbReference type="EMBL" id="QHT83349.1"/>
    </source>
</evidence>
<proteinExistence type="predicted"/>
<dbReference type="AlphaFoldDB" id="A0A6C0HS63"/>
<keyword evidence="1" id="KW-0472">Membrane</keyword>
<keyword evidence="1" id="KW-0812">Transmembrane</keyword>
<name>A0A6C0HS63_9ZZZZ</name>
<protein>
    <submittedName>
        <fullName evidence="2">Uncharacterized protein</fullName>
    </submittedName>
</protein>
<dbReference type="EMBL" id="MN740008">
    <property type="protein sequence ID" value="QHT83349.1"/>
    <property type="molecule type" value="Genomic_DNA"/>
</dbReference>
<organism evidence="2">
    <name type="scientific">viral metagenome</name>
    <dbReference type="NCBI Taxonomy" id="1070528"/>
    <lineage>
        <taxon>unclassified sequences</taxon>
        <taxon>metagenomes</taxon>
        <taxon>organismal metagenomes</taxon>
    </lineage>
</organism>
<sequence length="98" mass="11505">MKGIKEVTKICRDCKFYMGTTCKKFYDLDIVTGEKSYYYAKYLRENEKCGESAIHFETNHYKLITLPYYCVKNNAHIVSLFGGVSLYLYAFICFVFNV</sequence>